<evidence type="ECO:0000256" key="5">
    <source>
        <dbReference type="ARBA" id="ARBA00023136"/>
    </source>
</evidence>
<evidence type="ECO:0000256" key="2">
    <source>
        <dbReference type="ARBA" id="ARBA00022475"/>
    </source>
</evidence>
<feature type="domain" description="Cytochrome b561 bacterial/Ni-hydrogenase" evidence="7">
    <location>
        <begin position="6"/>
        <end position="167"/>
    </location>
</feature>
<keyword evidence="3 6" id="KW-0812">Transmembrane</keyword>
<feature type="transmembrane region" description="Helical" evidence="6">
    <location>
        <begin position="39"/>
        <end position="56"/>
    </location>
</feature>
<dbReference type="GO" id="GO:0005886">
    <property type="term" value="C:plasma membrane"/>
    <property type="evidence" value="ECO:0007669"/>
    <property type="project" value="UniProtKB-SubCell"/>
</dbReference>
<accession>A0A0P1HC73</accession>
<dbReference type="RefSeq" id="WP_058287192.1">
    <property type="nucleotide sequence ID" value="NZ_CYSR01000030.1"/>
</dbReference>
<sequence length="179" mass="19709">MHRTYVWDPVVRLFHWSLAAGFAANALVTDPEGNLHENIGYAVAALIGIRVVWGLIGSRHARFSSFPPNAGAAAGQLSDIATGRIRRHKGHSPLGALMIYNLLLTITCIALTGYLMTTNMFWGIEWPEELHEALVSWAEISIVLHVAAVLFESRRTKVNLARAMVTGYKEGTETSRESP</sequence>
<keyword evidence="5 6" id="KW-0472">Membrane</keyword>
<dbReference type="Proteomes" id="UP000051326">
    <property type="component" value="Unassembled WGS sequence"/>
</dbReference>
<evidence type="ECO:0000313" key="9">
    <source>
        <dbReference type="Proteomes" id="UP000051326"/>
    </source>
</evidence>
<dbReference type="PANTHER" id="PTHR30485">
    <property type="entry name" value="NI/FE-HYDROGENASE 1 B-TYPE CYTOCHROME SUBUNIT"/>
    <property type="match status" value="1"/>
</dbReference>
<evidence type="ECO:0000259" key="7">
    <source>
        <dbReference type="Pfam" id="PF01292"/>
    </source>
</evidence>
<dbReference type="Gene3D" id="1.20.950.20">
    <property type="entry name" value="Transmembrane di-heme cytochromes, Chain C"/>
    <property type="match status" value="1"/>
</dbReference>
<protein>
    <submittedName>
        <fullName evidence="8">Cytochrome b</fullName>
    </submittedName>
</protein>
<keyword evidence="2" id="KW-1003">Cell membrane</keyword>
<comment type="subcellular location">
    <subcellularLocation>
        <location evidence="1">Cell membrane</location>
        <topology evidence="1">Multi-pass membrane protein</topology>
    </subcellularLocation>
</comment>
<name>A0A0P1HC73_9RHOB</name>
<dbReference type="GO" id="GO:0009055">
    <property type="term" value="F:electron transfer activity"/>
    <property type="evidence" value="ECO:0007669"/>
    <property type="project" value="InterPro"/>
</dbReference>
<reference evidence="8 9" key="1">
    <citation type="submission" date="2015-09" db="EMBL/GenBank/DDBJ databases">
        <authorList>
            <consortium name="Swine Surveillance"/>
        </authorList>
    </citation>
    <scope>NUCLEOTIDE SEQUENCE [LARGE SCALE GENOMIC DNA]</scope>
    <source>
        <strain evidence="8 9">CECT 8399</strain>
    </source>
</reference>
<dbReference type="AlphaFoldDB" id="A0A0P1HC73"/>
<evidence type="ECO:0000256" key="3">
    <source>
        <dbReference type="ARBA" id="ARBA00022692"/>
    </source>
</evidence>
<evidence type="ECO:0000256" key="6">
    <source>
        <dbReference type="SAM" id="Phobius"/>
    </source>
</evidence>
<gene>
    <name evidence="8" type="ORF">PHA8399_03329</name>
</gene>
<evidence type="ECO:0000256" key="4">
    <source>
        <dbReference type="ARBA" id="ARBA00022989"/>
    </source>
</evidence>
<dbReference type="InterPro" id="IPR051542">
    <property type="entry name" value="Hydrogenase_cytochrome"/>
</dbReference>
<dbReference type="GO" id="GO:0020037">
    <property type="term" value="F:heme binding"/>
    <property type="evidence" value="ECO:0007669"/>
    <property type="project" value="TreeGrafter"/>
</dbReference>
<dbReference type="EMBL" id="CYSR01000030">
    <property type="protein sequence ID" value="CUI01188.1"/>
    <property type="molecule type" value="Genomic_DNA"/>
</dbReference>
<dbReference type="InterPro" id="IPR011577">
    <property type="entry name" value="Cyt_b561_bac/Ni-Hgenase"/>
</dbReference>
<evidence type="ECO:0000313" key="8">
    <source>
        <dbReference type="EMBL" id="CUI01188.1"/>
    </source>
</evidence>
<dbReference type="PANTHER" id="PTHR30485:SF2">
    <property type="entry name" value="BLL0597 PROTEIN"/>
    <property type="match status" value="1"/>
</dbReference>
<organism evidence="8 9">
    <name type="scientific">Leisingera aquaemixtae</name>
    <dbReference type="NCBI Taxonomy" id="1396826"/>
    <lineage>
        <taxon>Bacteria</taxon>
        <taxon>Pseudomonadati</taxon>
        <taxon>Pseudomonadota</taxon>
        <taxon>Alphaproteobacteria</taxon>
        <taxon>Rhodobacterales</taxon>
        <taxon>Roseobacteraceae</taxon>
        <taxon>Leisingera</taxon>
    </lineage>
</organism>
<dbReference type="InterPro" id="IPR016174">
    <property type="entry name" value="Di-haem_cyt_TM"/>
</dbReference>
<feature type="transmembrane region" description="Helical" evidence="6">
    <location>
        <begin position="134"/>
        <end position="151"/>
    </location>
</feature>
<dbReference type="SUPFAM" id="SSF81342">
    <property type="entry name" value="Transmembrane di-heme cytochromes"/>
    <property type="match status" value="1"/>
</dbReference>
<evidence type="ECO:0000256" key="1">
    <source>
        <dbReference type="ARBA" id="ARBA00004651"/>
    </source>
</evidence>
<dbReference type="Pfam" id="PF01292">
    <property type="entry name" value="Ni_hydr_CYTB"/>
    <property type="match status" value="1"/>
</dbReference>
<dbReference type="STRING" id="1396826.PHA8399_03329"/>
<feature type="transmembrane region" description="Helical" evidence="6">
    <location>
        <begin position="94"/>
        <end position="114"/>
    </location>
</feature>
<proteinExistence type="predicted"/>
<keyword evidence="4 6" id="KW-1133">Transmembrane helix</keyword>
<dbReference type="GO" id="GO:0022904">
    <property type="term" value="P:respiratory electron transport chain"/>
    <property type="evidence" value="ECO:0007669"/>
    <property type="project" value="InterPro"/>
</dbReference>